<dbReference type="EMBL" id="QGKW02001940">
    <property type="protein sequence ID" value="KAF2555326.1"/>
    <property type="molecule type" value="Genomic_DNA"/>
</dbReference>
<evidence type="ECO:0000313" key="3">
    <source>
        <dbReference type="Proteomes" id="UP000712281"/>
    </source>
</evidence>
<feature type="region of interest" description="Disordered" evidence="1">
    <location>
        <begin position="1"/>
        <end position="24"/>
    </location>
</feature>
<comment type="caution">
    <text evidence="2">The sequence shown here is derived from an EMBL/GenBank/DDBJ whole genome shotgun (WGS) entry which is preliminary data.</text>
</comment>
<evidence type="ECO:0000256" key="1">
    <source>
        <dbReference type="SAM" id="MobiDB-lite"/>
    </source>
</evidence>
<protein>
    <submittedName>
        <fullName evidence="2">Uncharacterized protein</fullName>
    </submittedName>
</protein>
<proteinExistence type="predicted"/>
<accession>A0A8S9HFA2</accession>
<dbReference type="AlphaFoldDB" id="A0A8S9HFA2"/>
<evidence type="ECO:0000313" key="2">
    <source>
        <dbReference type="EMBL" id="KAF2555326.1"/>
    </source>
</evidence>
<reference evidence="2" key="1">
    <citation type="submission" date="2019-12" db="EMBL/GenBank/DDBJ databases">
        <title>Genome sequencing and annotation of Brassica cretica.</title>
        <authorList>
            <person name="Studholme D.J."/>
            <person name="Sarris P.F."/>
        </authorList>
    </citation>
    <scope>NUCLEOTIDE SEQUENCE</scope>
    <source>
        <strain evidence="2">PFS-001/15</strain>
        <tissue evidence="2">Leaf</tissue>
    </source>
</reference>
<sequence>MSAPLVPPEMLPQGMDLTIPQGPRNRKAWPGLGRATARSVGSRVGFLGLTLEYF</sequence>
<name>A0A8S9HFA2_BRACR</name>
<organism evidence="2 3">
    <name type="scientific">Brassica cretica</name>
    <name type="common">Mustard</name>
    <dbReference type="NCBI Taxonomy" id="69181"/>
    <lineage>
        <taxon>Eukaryota</taxon>
        <taxon>Viridiplantae</taxon>
        <taxon>Streptophyta</taxon>
        <taxon>Embryophyta</taxon>
        <taxon>Tracheophyta</taxon>
        <taxon>Spermatophyta</taxon>
        <taxon>Magnoliopsida</taxon>
        <taxon>eudicotyledons</taxon>
        <taxon>Gunneridae</taxon>
        <taxon>Pentapetalae</taxon>
        <taxon>rosids</taxon>
        <taxon>malvids</taxon>
        <taxon>Brassicales</taxon>
        <taxon>Brassicaceae</taxon>
        <taxon>Brassiceae</taxon>
        <taxon>Brassica</taxon>
    </lineage>
</organism>
<gene>
    <name evidence="2" type="ORF">F2Q68_00014148</name>
</gene>
<feature type="compositionally biased region" description="Pro residues" evidence="1">
    <location>
        <begin position="1"/>
        <end position="10"/>
    </location>
</feature>
<dbReference type="Proteomes" id="UP000712281">
    <property type="component" value="Unassembled WGS sequence"/>
</dbReference>